<comment type="caution">
    <text evidence="1">The sequence shown here is derived from an EMBL/GenBank/DDBJ whole genome shotgun (WGS) entry which is preliminary data.</text>
</comment>
<protein>
    <submittedName>
        <fullName evidence="1">Uncharacterized protein</fullName>
    </submittedName>
</protein>
<reference evidence="1 2" key="1">
    <citation type="submission" date="2016-04" db="EMBL/GenBank/DDBJ databases">
        <title>Genome analyses suggest a sexual origin of heterokaryosis in a supposedly ancient asexual fungus.</title>
        <authorList>
            <person name="Ropars J."/>
            <person name="Sedzielewska K."/>
            <person name="Noel J."/>
            <person name="Charron P."/>
            <person name="Farinelli L."/>
            <person name="Marton T."/>
            <person name="Kruger M."/>
            <person name="Pelin A."/>
            <person name="Brachmann A."/>
            <person name="Corradi N."/>
        </authorList>
    </citation>
    <scope>NUCLEOTIDE SEQUENCE [LARGE SCALE GENOMIC DNA]</scope>
    <source>
        <strain evidence="1 2">C2</strain>
    </source>
</reference>
<name>A0A2N1MML2_9GLOM</name>
<dbReference type="AlphaFoldDB" id="A0A2N1MML2"/>
<sequence>MLRTWPNDNAIHDAIKIAYEDAAKFIKVLGIKLLNDKSIPRFYGSTSHQSMAISNYLNISSDNSDDINDISGFDFNNDESDLNEDYSLTNAALEVAQLSQLADLEQQTNEPEQEHKLSDLSKIELDYILNTSKKYFPVIELEQNELFYIDEEILLGKVLSIYKLVSKQHAYISFSKDIDSLSYISVATYINIDGNLFSPASKTEGNLFAHITQKQVIYHFDNSSDIIYTNSTVVNLIGRLCLIGNSWEIFDFFSQKHIVNILVSILD</sequence>
<evidence type="ECO:0000313" key="2">
    <source>
        <dbReference type="Proteomes" id="UP000233469"/>
    </source>
</evidence>
<dbReference type="Proteomes" id="UP000233469">
    <property type="component" value="Unassembled WGS sequence"/>
</dbReference>
<evidence type="ECO:0000313" key="1">
    <source>
        <dbReference type="EMBL" id="PKK62879.1"/>
    </source>
</evidence>
<dbReference type="VEuPathDB" id="FungiDB:RhiirA1_476166"/>
<dbReference type="VEuPathDB" id="FungiDB:RhiirA1_424236"/>
<dbReference type="VEuPathDB" id="FungiDB:RhiirFUN_010870"/>
<gene>
    <name evidence="1" type="ORF">RhiirC2_789699</name>
</gene>
<reference evidence="1 2" key="2">
    <citation type="submission" date="2017-10" db="EMBL/GenBank/DDBJ databases">
        <title>Extensive intraspecific genome diversity in a model arbuscular mycorrhizal fungus.</title>
        <authorList>
            <person name="Chen E.C.H."/>
            <person name="Morin E."/>
            <person name="Baudet D."/>
            <person name="Noel J."/>
            <person name="Ndikumana S."/>
            <person name="Charron P."/>
            <person name="St-Onge C."/>
            <person name="Giorgi J."/>
            <person name="Grigoriev I.V."/>
            <person name="Roux C."/>
            <person name="Martin F.M."/>
            <person name="Corradi N."/>
        </authorList>
    </citation>
    <scope>NUCLEOTIDE SEQUENCE [LARGE SCALE GENOMIC DNA]</scope>
    <source>
        <strain evidence="1 2">C2</strain>
    </source>
</reference>
<accession>A0A2N1MML2</accession>
<dbReference type="VEuPathDB" id="FungiDB:FUN_025260"/>
<dbReference type="EMBL" id="LLXL01001787">
    <property type="protein sequence ID" value="PKK62879.1"/>
    <property type="molecule type" value="Genomic_DNA"/>
</dbReference>
<organism evidence="1 2">
    <name type="scientific">Rhizophagus irregularis</name>
    <dbReference type="NCBI Taxonomy" id="588596"/>
    <lineage>
        <taxon>Eukaryota</taxon>
        <taxon>Fungi</taxon>
        <taxon>Fungi incertae sedis</taxon>
        <taxon>Mucoromycota</taxon>
        <taxon>Glomeromycotina</taxon>
        <taxon>Glomeromycetes</taxon>
        <taxon>Glomerales</taxon>
        <taxon>Glomeraceae</taxon>
        <taxon>Rhizophagus</taxon>
    </lineage>
</organism>
<proteinExistence type="predicted"/>